<evidence type="ECO:0000313" key="2">
    <source>
        <dbReference type="Proteomes" id="UP000037069"/>
    </source>
</evidence>
<organism evidence="1 2">
    <name type="scientific">Lucilia cuprina</name>
    <name type="common">Green bottle fly</name>
    <name type="synonym">Australian sheep blowfly</name>
    <dbReference type="NCBI Taxonomy" id="7375"/>
    <lineage>
        <taxon>Eukaryota</taxon>
        <taxon>Metazoa</taxon>
        <taxon>Ecdysozoa</taxon>
        <taxon>Arthropoda</taxon>
        <taxon>Hexapoda</taxon>
        <taxon>Insecta</taxon>
        <taxon>Pterygota</taxon>
        <taxon>Neoptera</taxon>
        <taxon>Endopterygota</taxon>
        <taxon>Diptera</taxon>
        <taxon>Brachycera</taxon>
        <taxon>Muscomorpha</taxon>
        <taxon>Oestroidea</taxon>
        <taxon>Calliphoridae</taxon>
        <taxon>Luciliinae</taxon>
        <taxon>Lucilia</taxon>
    </lineage>
</organism>
<gene>
    <name evidence="1" type="ORF">FF38_05186</name>
</gene>
<accession>A0A0L0CGK3</accession>
<keyword evidence="2" id="KW-1185">Reference proteome</keyword>
<dbReference type="AlphaFoldDB" id="A0A0L0CGK3"/>
<name>A0A0L0CGK3_LUCCU</name>
<proteinExistence type="predicted"/>
<comment type="caution">
    <text evidence="1">The sequence shown here is derived from an EMBL/GenBank/DDBJ whole genome shotgun (WGS) entry which is preliminary data.</text>
</comment>
<dbReference type="Proteomes" id="UP000037069">
    <property type="component" value="Unassembled WGS sequence"/>
</dbReference>
<reference evidence="1 2" key="1">
    <citation type="journal article" date="2015" name="Nat. Commun.">
        <title>Lucilia cuprina genome unlocks parasitic fly biology to underpin future interventions.</title>
        <authorList>
            <person name="Anstead C.A."/>
            <person name="Korhonen P.K."/>
            <person name="Young N.D."/>
            <person name="Hall R.S."/>
            <person name="Jex A.R."/>
            <person name="Murali S.C."/>
            <person name="Hughes D.S."/>
            <person name="Lee S.F."/>
            <person name="Perry T."/>
            <person name="Stroehlein A.J."/>
            <person name="Ansell B.R."/>
            <person name="Breugelmans B."/>
            <person name="Hofmann A."/>
            <person name="Qu J."/>
            <person name="Dugan S."/>
            <person name="Lee S.L."/>
            <person name="Chao H."/>
            <person name="Dinh H."/>
            <person name="Han Y."/>
            <person name="Doddapaneni H.V."/>
            <person name="Worley K.C."/>
            <person name="Muzny D.M."/>
            <person name="Ioannidis P."/>
            <person name="Waterhouse R.M."/>
            <person name="Zdobnov E.M."/>
            <person name="James P.J."/>
            <person name="Bagnall N.H."/>
            <person name="Kotze A.C."/>
            <person name="Gibbs R.A."/>
            <person name="Richards S."/>
            <person name="Batterham P."/>
            <person name="Gasser R.B."/>
        </authorList>
    </citation>
    <scope>NUCLEOTIDE SEQUENCE [LARGE SCALE GENOMIC DNA]</scope>
    <source>
        <strain evidence="1 2">LS</strain>
        <tissue evidence="1">Full body</tissue>
    </source>
</reference>
<protein>
    <submittedName>
        <fullName evidence="1">Uncharacterized protein</fullName>
    </submittedName>
</protein>
<dbReference type="EMBL" id="JRES01000431">
    <property type="protein sequence ID" value="KNC31342.1"/>
    <property type="molecule type" value="Genomic_DNA"/>
</dbReference>
<sequence length="96" mass="10797">MPKTATNNTASSMSTHSPANVLLATAQVKVKSLHGEYIMLRALIDHCSQRFVPMKSEIYCTAWISEFGKNFAEHRTLAEPHFLQNSEPLRERSVGH</sequence>
<evidence type="ECO:0000313" key="1">
    <source>
        <dbReference type="EMBL" id="KNC31342.1"/>
    </source>
</evidence>